<name>A0A8S3FM68_9BILA</name>
<organism evidence="1 2">
    <name type="scientific">Rotaria magnacalcarata</name>
    <dbReference type="NCBI Taxonomy" id="392030"/>
    <lineage>
        <taxon>Eukaryota</taxon>
        <taxon>Metazoa</taxon>
        <taxon>Spiralia</taxon>
        <taxon>Gnathifera</taxon>
        <taxon>Rotifera</taxon>
        <taxon>Eurotatoria</taxon>
        <taxon>Bdelloidea</taxon>
        <taxon>Philodinida</taxon>
        <taxon>Philodinidae</taxon>
        <taxon>Rotaria</taxon>
    </lineage>
</organism>
<dbReference type="AlphaFoldDB" id="A0A8S3FM68"/>
<accession>A0A8S3FM68</accession>
<comment type="caution">
    <text evidence="1">The sequence shown here is derived from an EMBL/GenBank/DDBJ whole genome shotgun (WGS) entry which is preliminary data.</text>
</comment>
<protein>
    <submittedName>
        <fullName evidence="1">Uncharacterized protein</fullName>
    </submittedName>
</protein>
<evidence type="ECO:0000313" key="2">
    <source>
        <dbReference type="Proteomes" id="UP000681720"/>
    </source>
</evidence>
<proteinExistence type="predicted"/>
<sequence>DTVPELLDPALSSNGNHPNLLVHALREAALNGSNHPSMLFDVLCFSFSKE</sequence>
<dbReference type="Proteomes" id="UP000681720">
    <property type="component" value="Unassembled WGS sequence"/>
</dbReference>
<evidence type="ECO:0000313" key="1">
    <source>
        <dbReference type="EMBL" id="CAF5131006.1"/>
    </source>
</evidence>
<feature type="non-terminal residue" evidence="1">
    <location>
        <position position="1"/>
    </location>
</feature>
<gene>
    <name evidence="1" type="ORF">GIL414_LOCUS64015</name>
</gene>
<dbReference type="EMBL" id="CAJOBJ010271211">
    <property type="protein sequence ID" value="CAF5131006.1"/>
    <property type="molecule type" value="Genomic_DNA"/>
</dbReference>
<reference evidence="1" key="1">
    <citation type="submission" date="2021-02" db="EMBL/GenBank/DDBJ databases">
        <authorList>
            <person name="Nowell W R."/>
        </authorList>
    </citation>
    <scope>NUCLEOTIDE SEQUENCE</scope>
</reference>